<dbReference type="EMBL" id="JAQLWO010000017">
    <property type="protein sequence ID" value="MDB7907309.1"/>
    <property type="molecule type" value="Genomic_DNA"/>
</dbReference>
<evidence type="ECO:0000313" key="1">
    <source>
        <dbReference type="EMBL" id="MDB7907309.1"/>
    </source>
</evidence>
<reference evidence="1" key="1">
    <citation type="submission" date="2023-01" db="EMBL/GenBank/DDBJ databases">
        <title>Human gut microbiome strain richness.</title>
        <authorList>
            <person name="Chen-Liaw A."/>
        </authorList>
    </citation>
    <scope>NUCLEOTIDE SEQUENCE</scope>
    <source>
        <strain evidence="1">2225st1_A6_2225SCRN_200828</strain>
    </source>
</reference>
<name>A0AAW6C657_FLAPL</name>
<dbReference type="AlphaFoldDB" id="A0AAW6C657"/>
<proteinExistence type="predicted"/>
<gene>
    <name evidence="1" type="ORF">PND83_15100</name>
</gene>
<evidence type="ECO:0000313" key="2">
    <source>
        <dbReference type="Proteomes" id="UP001211006"/>
    </source>
</evidence>
<organism evidence="1 2">
    <name type="scientific">Flavonifractor plautii</name>
    <name type="common">Fusobacterium plautii</name>
    <dbReference type="NCBI Taxonomy" id="292800"/>
    <lineage>
        <taxon>Bacteria</taxon>
        <taxon>Bacillati</taxon>
        <taxon>Bacillota</taxon>
        <taxon>Clostridia</taxon>
        <taxon>Eubacteriales</taxon>
        <taxon>Oscillospiraceae</taxon>
        <taxon>Flavonifractor</taxon>
    </lineage>
</organism>
<comment type="caution">
    <text evidence="1">The sequence shown here is derived from an EMBL/GenBank/DDBJ whole genome shotgun (WGS) entry which is preliminary data.</text>
</comment>
<evidence type="ECO:0008006" key="3">
    <source>
        <dbReference type="Google" id="ProtNLM"/>
    </source>
</evidence>
<dbReference type="RefSeq" id="WP_271907914.1">
    <property type="nucleotide sequence ID" value="NZ_AP031431.1"/>
</dbReference>
<sequence length="77" mass="9030">MTNTALFRETVDKRGLKYKFLADCIGITPYGLQKKIENLSEFKASEIVALCEALQLDRNEREQIFFARKVIKNHYME</sequence>
<dbReference type="Proteomes" id="UP001211006">
    <property type="component" value="Unassembled WGS sequence"/>
</dbReference>
<accession>A0AAW6C657</accession>
<protein>
    <recommendedName>
        <fullName evidence="3">DUF739 family protein</fullName>
    </recommendedName>
</protein>